<feature type="repeat" description="PPR" evidence="3">
    <location>
        <begin position="216"/>
        <end position="250"/>
    </location>
</feature>
<keyword evidence="2" id="KW-0677">Repeat</keyword>
<reference evidence="6" key="2">
    <citation type="submission" date="2025-08" db="UniProtKB">
        <authorList>
            <consortium name="RefSeq"/>
        </authorList>
    </citation>
    <scope>IDENTIFICATION</scope>
    <source>
        <tissue evidence="6">Leaf</tissue>
    </source>
</reference>
<dbReference type="PANTHER" id="PTHR47941">
    <property type="entry name" value="PENTATRICOPEPTIDE REPEAT-CONTAINING PROTEIN 3, MITOCHONDRIAL"/>
    <property type="match status" value="1"/>
</dbReference>
<evidence type="ECO:0000313" key="5">
    <source>
        <dbReference type="Proteomes" id="UP000515151"/>
    </source>
</evidence>
<feature type="repeat" description="PPR" evidence="3">
    <location>
        <begin position="146"/>
        <end position="180"/>
    </location>
</feature>
<dbReference type="NCBIfam" id="TIGR00756">
    <property type="entry name" value="PPR"/>
    <property type="match status" value="3"/>
</dbReference>
<evidence type="ECO:0000256" key="1">
    <source>
        <dbReference type="ARBA" id="ARBA00007626"/>
    </source>
</evidence>
<comment type="similarity">
    <text evidence="1">Belongs to the PPR family. P subfamily.</text>
</comment>
<organism evidence="5 6">
    <name type="scientific">Punica granatum</name>
    <name type="common">Pomegranate</name>
    <dbReference type="NCBI Taxonomy" id="22663"/>
    <lineage>
        <taxon>Eukaryota</taxon>
        <taxon>Viridiplantae</taxon>
        <taxon>Streptophyta</taxon>
        <taxon>Embryophyta</taxon>
        <taxon>Tracheophyta</taxon>
        <taxon>Spermatophyta</taxon>
        <taxon>Magnoliopsida</taxon>
        <taxon>eudicotyledons</taxon>
        <taxon>Gunneridae</taxon>
        <taxon>Pentapetalae</taxon>
        <taxon>rosids</taxon>
        <taxon>malvids</taxon>
        <taxon>Myrtales</taxon>
        <taxon>Lythraceae</taxon>
        <taxon>Punica</taxon>
    </lineage>
</organism>
<dbReference type="Pfam" id="PF01535">
    <property type="entry name" value="PPR"/>
    <property type="match status" value="2"/>
</dbReference>
<evidence type="ECO:0000313" key="6">
    <source>
        <dbReference type="RefSeq" id="XP_031372589.1"/>
    </source>
</evidence>
<evidence type="ECO:0000256" key="2">
    <source>
        <dbReference type="ARBA" id="ARBA00022737"/>
    </source>
</evidence>
<feature type="repeat" description="PPR" evidence="3">
    <location>
        <begin position="286"/>
        <end position="320"/>
    </location>
</feature>
<feature type="domain" description="Pentatricopeptide repeat-containing protein-mitochondrial" evidence="4">
    <location>
        <begin position="110"/>
        <end position="204"/>
    </location>
</feature>
<dbReference type="AlphaFoldDB" id="A0A6P8BQI4"/>
<evidence type="ECO:0000256" key="3">
    <source>
        <dbReference type="PROSITE-ProRule" id="PRU00708"/>
    </source>
</evidence>
<dbReference type="InterPro" id="IPR002885">
    <property type="entry name" value="PPR_rpt"/>
</dbReference>
<accession>A0A6P8BQI4</accession>
<dbReference type="Gene3D" id="1.25.40.10">
    <property type="entry name" value="Tetratricopeptide repeat domain"/>
    <property type="match status" value="1"/>
</dbReference>
<keyword evidence="5" id="KW-1185">Reference proteome</keyword>
<reference evidence="5" key="1">
    <citation type="journal article" date="2020" name="Plant Biotechnol. J.">
        <title>The pomegranate (Punica granatum L.) draft genome dissects genetic divergence between soft- and hard-seeded cultivars.</title>
        <authorList>
            <person name="Luo X."/>
            <person name="Li H."/>
            <person name="Wu Z."/>
            <person name="Yao W."/>
            <person name="Zhao P."/>
            <person name="Cao D."/>
            <person name="Yu H."/>
            <person name="Li K."/>
            <person name="Poudel K."/>
            <person name="Zhao D."/>
            <person name="Zhang F."/>
            <person name="Xia X."/>
            <person name="Chen L."/>
            <person name="Wang Q."/>
            <person name="Jing D."/>
            <person name="Cao S."/>
        </authorList>
    </citation>
    <scope>NUCLEOTIDE SEQUENCE [LARGE SCALE GENOMIC DNA]</scope>
    <source>
        <strain evidence="5">cv. Tunisia</strain>
    </source>
</reference>
<dbReference type="OrthoDB" id="185373at2759"/>
<evidence type="ECO:0000259" key="4">
    <source>
        <dbReference type="Pfam" id="PF23276"/>
    </source>
</evidence>
<dbReference type="GeneID" id="116187789"/>
<dbReference type="InterPro" id="IPR057027">
    <property type="entry name" value="TPR_mt"/>
</dbReference>
<dbReference type="InterPro" id="IPR011990">
    <property type="entry name" value="TPR-like_helical_dom_sf"/>
</dbReference>
<gene>
    <name evidence="6" type="primary">LOC116187789</name>
</gene>
<sequence length="362" mass="40972">MPFLSKLTTRARNYKSAIAAAAVVRSLSSSYPNPDPFVIPDDPTSGHYDELVNSVGREGDFDALYRLLNKRIKDGCFNTAQTFRFLDESSLPALDDLVRTFVRLDAGFTQKNAFDSLVSRLCRLGRVDDSLRVVEVMLSAGGCRVNAVTLHPILNQLTRTKDFDRAWRVVEEMRGKGIPPDLTAYNYFLTAHAASGDLSGTVKMLERMEEEGMGADTRTYDAMVLAACRAGKPEGAVAVLRRMVEEGVPPLYSTHIHVIKALLRQHRIAEAVEFVRTFAGKDENLDSENFGIMANELIKKKRFAEAKSILEEMERRDLRAPEECIFVIWMIRYDEEMLLLQFLFAHFVEIWAKVGERLCRSY</sequence>
<proteinExistence type="inferred from homology"/>
<name>A0A6P8BQI4_PUNGR</name>
<protein>
    <submittedName>
        <fullName evidence="6">Pentatricopeptide repeat-containing protein At3g56030, mitochondrial-like</fullName>
    </submittedName>
</protein>
<dbReference type="Proteomes" id="UP000515151">
    <property type="component" value="Chromosome 8"/>
</dbReference>
<dbReference type="RefSeq" id="XP_031372589.1">
    <property type="nucleotide sequence ID" value="XM_031516729.1"/>
</dbReference>
<dbReference type="PROSITE" id="PS51375">
    <property type="entry name" value="PPR"/>
    <property type="match status" value="4"/>
</dbReference>
<feature type="repeat" description="PPR" evidence="3">
    <location>
        <begin position="181"/>
        <end position="215"/>
    </location>
</feature>
<dbReference type="Pfam" id="PF23276">
    <property type="entry name" value="TPR_24"/>
    <property type="match status" value="1"/>
</dbReference>